<dbReference type="Proteomes" id="UP001056384">
    <property type="component" value="Chromosome 5"/>
</dbReference>
<evidence type="ECO:0000313" key="1">
    <source>
        <dbReference type="EMBL" id="USW53208.1"/>
    </source>
</evidence>
<reference evidence="1" key="1">
    <citation type="submission" date="2022-06" db="EMBL/GenBank/DDBJ databases">
        <title>Complete genome sequences of two strains of the flax pathogen Septoria linicola.</title>
        <authorList>
            <person name="Lapalu N."/>
            <person name="Simon A."/>
            <person name="Demenou B."/>
            <person name="Paumier D."/>
            <person name="Guillot M.-P."/>
            <person name="Gout L."/>
            <person name="Valade R."/>
        </authorList>
    </citation>
    <scope>NUCLEOTIDE SEQUENCE</scope>
    <source>
        <strain evidence="1">SE15195</strain>
    </source>
</reference>
<accession>A0A9Q9EL94</accession>
<dbReference type="AlphaFoldDB" id="A0A9Q9EL94"/>
<proteinExistence type="predicted"/>
<dbReference type="PANTHER" id="PTHR38790:SF4">
    <property type="entry name" value="2EXR DOMAIN-CONTAINING PROTEIN"/>
    <property type="match status" value="1"/>
</dbReference>
<protein>
    <submittedName>
        <fullName evidence="1">Uncharacterized protein</fullName>
    </submittedName>
</protein>
<name>A0A9Q9EL94_9PEZI</name>
<sequence>MSGPQQPPRCMFFELSAELRNKIYDEVLINAVFYGPYQGSSGQTYFNEELEPVVLAAQDGLQLPALLQTCRQIRNEAAPMYFQENTFDLVLNYCSPAFLCEWTGMAMKFVGPSPKDYRSPDCRFDVFSGDENRSNIIDWCRLVYDNKLPVWDPEDVGVGAGSPIVAAGHELVMQFHGRRWEDFLRAFEILCCAVERARDAEHGRW</sequence>
<keyword evidence="2" id="KW-1185">Reference proteome</keyword>
<dbReference type="PANTHER" id="PTHR38790">
    <property type="entry name" value="2EXR DOMAIN-CONTAINING PROTEIN-RELATED"/>
    <property type="match status" value="1"/>
</dbReference>
<gene>
    <name evidence="1" type="ORF">Slin15195_G065270</name>
</gene>
<organism evidence="1 2">
    <name type="scientific">Septoria linicola</name>
    <dbReference type="NCBI Taxonomy" id="215465"/>
    <lineage>
        <taxon>Eukaryota</taxon>
        <taxon>Fungi</taxon>
        <taxon>Dikarya</taxon>
        <taxon>Ascomycota</taxon>
        <taxon>Pezizomycotina</taxon>
        <taxon>Dothideomycetes</taxon>
        <taxon>Dothideomycetidae</taxon>
        <taxon>Mycosphaerellales</taxon>
        <taxon>Mycosphaerellaceae</taxon>
        <taxon>Septoria</taxon>
    </lineage>
</organism>
<evidence type="ECO:0000313" key="2">
    <source>
        <dbReference type="Proteomes" id="UP001056384"/>
    </source>
</evidence>
<dbReference type="EMBL" id="CP099422">
    <property type="protein sequence ID" value="USW53208.1"/>
    <property type="molecule type" value="Genomic_DNA"/>
</dbReference>
<dbReference type="OrthoDB" id="3636858at2759"/>